<dbReference type="SUPFAM" id="SSF55961">
    <property type="entry name" value="Bet v1-like"/>
    <property type="match status" value="1"/>
</dbReference>
<evidence type="ECO:0000313" key="3">
    <source>
        <dbReference type="RefSeq" id="XP_010498914.1"/>
    </source>
</evidence>
<name>A0ABM0YCF5_CAMSA</name>
<dbReference type="InterPro" id="IPR051761">
    <property type="entry name" value="MLP-like_ligand-binding"/>
</dbReference>
<reference evidence="2" key="1">
    <citation type="journal article" date="2014" name="Nat. Commun.">
        <title>The emerging biofuel crop Camelina sativa retains a highly undifferentiated hexaploid genome structure.</title>
        <authorList>
            <person name="Kagale S."/>
            <person name="Koh C."/>
            <person name="Nixon J."/>
            <person name="Bollina V."/>
            <person name="Clarke W.E."/>
            <person name="Tuteja R."/>
            <person name="Spillane C."/>
            <person name="Robinson S.J."/>
            <person name="Links M.G."/>
            <person name="Clarke C."/>
            <person name="Higgins E.E."/>
            <person name="Huebert T."/>
            <person name="Sharpe A.G."/>
            <person name="Parkin I.A."/>
        </authorList>
    </citation>
    <scope>NUCLEOTIDE SEQUENCE [LARGE SCALE GENOMIC DNA]</scope>
    <source>
        <strain evidence="2">cv. DH55</strain>
    </source>
</reference>
<dbReference type="InterPro" id="IPR023393">
    <property type="entry name" value="START-like_dom_sf"/>
</dbReference>
<dbReference type="RefSeq" id="XP_010498914.1">
    <property type="nucleotide sequence ID" value="XM_010500612.2"/>
</dbReference>
<dbReference type="Gene3D" id="3.30.530.20">
    <property type="match status" value="2"/>
</dbReference>
<dbReference type="GeneID" id="104776523"/>
<proteinExistence type="predicted"/>
<organism evidence="2 3">
    <name type="scientific">Camelina sativa</name>
    <name type="common">False flax</name>
    <name type="synonym">Myagrum sativum</name>
    <dbReference type="NCBI Taxonomy" id="90675"/>
    <lineage>
        <taxon>Eukaryota</taxon>
        <taxon>Viridiplantae</taxon>
        <taxon>Streptophyta</taxon>
        <taxon>Embryophyta</taxon>
        <taxon>Tracheophyta</taxon>
        <taxon>Spermatophyta</taxon>
        <taxon>Magnoliopsida</taxon>
        <taxon>eudicotyledons</taxon>
        <taxon>Gunneridae</taxon>
        <taxon>Pentapetalae</taxon>
        <taxon>rosids</taxon>
        <taxon>malvids</taxon>
        <taxon>Brassicales</taxon>
        <taxon>Brassicaceae</taxon>
        <taxon>Camelineae</taxon>
        <taxon>Camelina</taxon>
    </lineage>
</organism>
<dbReference type="InterPro" id="IPR000916">
    <property type="entry name" value="Bet_v_I/MLP"/>
</dbReference>
<accession>A0ABM0YCF5</accession>
<gene>
    <name evidence="3" type="primary">LOC104776523</name>
</gene>
<dbReference type="Proteomes" id="UP000694864">
    <property type="component" value="Chromosome 3"/>
</dbReference>
<reference evidence="3" key="2">
    <citation type="submission" date="2025-08" db="UniProtKB">
        <authorList>
            <consortium name="RefSeq"/>
        </authorList>
    </citation>
    <scope>IDENTIFICATION</scope>
    <source>
        <tissue evidence="3">Leaf</tissue>
    </source>
</reference>
<dbReference type="SMART" id="SM01037">
    <property type="entry name" value="Bet_v_1"/>
    <property type="match status" value="1"/>
</dbReference>
<evidence type="ECO:0000259" key="1">
    <source>
        <dbReference type="SMART" id="SM01037"/>
    </source>
</evidence>
<sequence length="141" mass="16240">MTLNGYLSTDFYIKSPANEFFQTCINILDLPKGNVTEEIEALPSEKKKTTFRIEGFQVSEWYESLEGNVSHSVSTWQNLDGYKKLEGTMTIIHVEDNNRSRGIFTVKYEKISSNIEDPKSIVNTFVDFFTEMDAYLLETIN</sequence>
<dbReference type="PANTHER" id="PTHR31907">
    <property type="entry name" value="MLP-LIKE PROTEIN 423"/>
    <property type="match status" value="1"/>
</dbReference>
<evidence type="ECO:0000313" key="2">
    <source>
        <dbReference type="Proteomes" id="UP000694864"/>
    </source>
</evidence>
<dbReference type="Pfam" id="PF00407">
    <property type="entry name" value="Bet_v_1"/>
    <property type="match status" value="1"/>
</dbReference>
<feature type="domain" description="Bet v I/Major latex protein" evidence="1">
    <location>
        <begin position="2"/>
        <end position="139"/>
    </location>
</feature>
<keyword evidence="2" id="KW-1185">Reference proteome</keyword>
<protein>
    <submittedName>
        <fullName evidence="3">Uncharacterized protein At1g24010-like</fullName>
    </submittedName>
</protein>